<evidence type="ECO:0000256" key="1">
    <source>
        <dbReference type="SAM" id="MobiDB-lite"/>
    </source>
</evidence>
<organism evidence="3 4">
    <name type="scientific">Geodermatophilus dictyosporus</name>
    <dbReference type="NCBI Taxonomy" id="1523247"/>
    <lineage>
        <taxon>Bacteria</taxon>
        <taxon>Bacillati</taxon>
        <taxon>Actinomycetota</taxon>
        <taxon>Actinomycetes</taxon>
        <taxon>Geodermatophilales</taxon>
        <taxon>Geodermatophilaceae</taxon>
        <taxon>Geodermatophilus</taxon>
    </lineage>
</organism>
<evidence type="ECO:0000256" key="2">
    <source>
        <dbReference type="SAM" id="Phobius"/>
    </source>
</evidence>
<proteinExistence type="predicted"/>
<dbReference type="AlphaFoldDB" id="A0A1I5TSI2"/>
<accession>A0A1I5TSI2</accession>
<feature type="transmembrane region" description="Helical" evidence="2">
    <location>
        <begin position="39"/>
        <end position="63"/>
    </location>
</feature>
<evidence type="ECO:0000313" key="3">
    <source>
        <dbReference type="EMBL" id="SFP86030.1"/>
    </source>
</evidence>
<keyword evidence="2" id="KW-1133">Transmembrane helix</keyword>
<dbReference type="OrthoDB" id="5193186at2"/>
<sequence>MSAPVDHPPAPAEGPRPSADAAGTPAPPAEKRGIEDRSWLLFGVVVAFILLAFVGMFVLTALGGGTDYVPWGD</sequence>
<keyword evidence="2" id="KW-0812">Transmembrane</keyword>
<dbReference type="EMBL" id="FOWQ01000009">
    <property type="protein sequence ID" value="SFP86030.1"/>
    <property type="molecule type" value="Genomic_DNA"/>
</dbReference>
<gene>
    <name evidence="3" type="ORF">SAMN05660464_4492</name>
</gene>
<dbReference type="Proteomes" id="UP000198857">
    <property type="component" value="Unassembled WGS sequence"/>
</dbReference>
<reference evidence="4" key="1">
    <citation type="submission" date="2016-10" db="EMBL/GenBank/DDBJ databases">
        <authorList>
            <person name="Varghese N."/>
            <person name="Submissions S."/>
        </authorList>
    </citation>
    <scope>NUCLEOTIDE SEQUENCE [LARGE SCALE GENOMIC DNA]</scope>
    <source>
        <strain evidence="4">DSM 44208</strain>
    </source>
</reference>
<evidence type="ECO:0000313" key="4">
    <source>
        <dbReference type="Proteomes" id="UP000198857"/>
    </source>
</evidence>
<protein>
    <submittedName>
        <fullName evidence="3">Uncharacterized protein</fullName>
    </submittedName>
</protein>
<dbReference type="RefSeq" id="WP_091115059.1">
    <property type="nucleotide sequence ID" value="NZ_FOWQ01000009.1"/>
</dbReference>
<keyword evidence="2" id="KW-0472">Membrane</keyword>
<name>A0A1I5TSI2_9ACTN</name>
<keyword evidence="4" id="KW-1185">Reference proteome</keyword>
<feature type="region of interest" description="Disordered" evidence="1">
    <location>
        <begin position="1"/>
        <end position="30"/>
    </location>
</feature>
<feature type="compositionally biased region" description="Pro residues" evidence="1">
    <location>
        <begin position="1"/>
        <end position="14"/>
    </location>
</feature>